<evidence type="ECO:0000313" key="7">
    <source>
        <dbReference type="Proteomes" id="UP001595961"/>
    </source>
</evidence>
<dbReference type="SUPFAM" id="SSF74653">
    <property type="entry name" value="TolA/TonB C-terminal domain"/>
    <property type="match status" value="1"/>
</dbReference>
<accession>A0ABV9BY65</accession>
<organism evidence="6 7">
    <name type="scientific">Dyella halodurans</name>
    <dbReference type="NCBI Taxonomy" id="1920171"/>
    <lineage>
        <taxon>Bacteria</taxon>
        <taxon>Pseudomonadati</taxon>
        <taxon>Pseudomonadota</taxon>
        <taxon>Gammaproteobacteria</taxon>
        <taxon>Lysobacterales</taxon>
        <taxon>Rhodanobacteraceae</taxon>
        <taxon>Dyella</taxon>
    </lineage>
</organism>
<keyword evidence="7" id="KW-1185">Reference proteome</keyword>
<dbReference type="Proteomes" id="UP001595961">
    <property type="component" value="Unassembled WGS sequence"/>
</dbReference>
<keyword evidence="4" id="KW-0472">Membrane</keyword>
<dbReference type="PROSITE" id="PS52015">
    <property type="entry name" value="TONB_CTD"/>
    <property type="match status" value="1"/>
</dbReference>
<protein>
    <submittedName>
        <fullName evidence="6">Energy transducer TonB</fullName>
    </submittedName>
</protein>
<evidence type="ECO:0000256" key="2">
    <source>
        <dbReference type="ARBA" id="ARBA00022692"/>
    </source>
</evidence>
<sequence length="176" mass="18579">MLKLRTTASLSLLVLVVGVVGTAWLSSLTDRWPGPSVRRPSHVARTRALPPRHVRPTHEARRIVAAAKPHKPAAKPVHPTPLPALTPIDMPAPSAAWLGTADAASGRVVLHLTVDGSGRVKRASIAESSGRAALDERAVRTVLAWRFAVPAGHPDGLNGSLVMRFDDAAGPVARLP</sequence>
<dbReference type="NCBIfam" id="TIGR01352">
    <property type="entry name" value="tonB_Cterm"/>
    <property type="match status" value="1"/>
</dbReference>
<dbReference type="Gene3D" id="3.30.1150.10">
    <property type="match status" value="1"/>
</dbReference>
<comment type="caution">
    <text evidence="6">The sequence shown here is derived from an EMBL/GenBank/DDBJ whole genome shotgun (WGS) entry which is preliminary data.</text>
</comment>
<dbReference type="EMBL" id="JBHSGA010000004">
    <property type="protein sequence ID" value="MFC4525546.1"/>
    <property type="molecule type" value="Genomic_DNA"/>
</dbReference>
<name>A0ABV9BY65_9GAMM</name>
<gene>
    <name evidence="6" type="ORF">ACFO5W_02745</name>
</gene>
<evidence type="ECO:0000259" key="5">
    <source>
        <dbReference type="PROSITE" id="PS52015"/>
    </source>
</evidence>
<dbReference type="Pfam" id="PF03544">
    <property type="entry name" value="TonB_C"/>
    <property type="match status" value="1"/>
</dbReference>
<evidence type="ECO:0000256" key="3">
    <source>
        <dbReference type="ARBA" id="ARBA00022989"/>
    </source>
</evidence>
<reference evidence="7" key="1">
    <citation type="journal article" date="2019" name="Int. J. Syst. Evol. Microbiol.">
        <title>The Global Catalogue of Microorganisms (GCM) 10K type strain sequencing project: providing services to taxonomists for standard genome sequencing and annotation.</title>
        <authorList>
            <consortium name="The Broad Institute Genomics Platform"/>
            <consortium name="The Broad Institute Genome Sequencing Center for Infectious Disease"/>
            <person name="Wu L."/>
            <person name="Ma J."/>
        </authorList>
    </citation>
    <scope>NUCLEOTIDE SEQUENCE [LARGE SCALE GENOMIC DNA]</scope>
    <source>
        <strain evidence="7">CCM 4481</strain>
    </source>
</reference>
<evidence type="ECO:0000256" key="1">
    <source>
        <dbReference type="ARBA" id="ARBA00004167"/>
    </source>
</evidence>
<feature type="domain" description="TonB C-terminal" evidence="5">
    <location>
        <begin position="80"/>
        <end position="174"/>
    </location>
</feature>
<evidence type="ECO:0000313" key="6">
    <source>
        <dbReference type="EMBL" id="MFC4525546.1"/>
    </source>
</evidence>
<keyword evidence="2" id="KW-0812">Transmembrane</keyword>
<dbReference type="InterPro" id="IPR037682">
    <property type="entry name" value="TonB_C"/>
</dbReference>
<dbReference type="RefSeq" id="WP_266152087.1">
    <property type="nucleotide sequence ID" value="NZ_CP064028.1"/>
</dbReference>
<proteinExistence type="predicted"/>
<keyword evidence="3" id="KW-1133">Transmembrane helix</keyword>
<evidence type="ECO:0000256" key="4">
    <source>
        <dbReference type="ARBA" id="ARBA00023136"/>
    </source>
</evidence>
<comment type="subcellular location">
    <subcellularLocation>
        <location evidence="1">Membrane</location>
        <topology evidence="1">Single-pass membrane protein</topology>
    </subcellularLocation>
</comment>
<dbReference type="InterPro" id="IPR006260">
    <property type="entry name" value="TonB/TolA_C"/>
</dbReference>